<dbReference type="EMBL" id="CCXS01000001">
    <property type="protein sequence ID" value="CEG22814.1"/>
    <property type="molecule type" value="Genomic_DNA"/>
</dbReference>
<sequence length="76" mass="8786">MKAAFLKQEKSNIILFLITMLAGYLLSVILIGGPVTYSAPGGALLGFFFLECWRYKQFKKEWKIDINSIEFRSKEY</sequence>
<evidence type="ECO:0000256" key="1">
    <source>
        <dbReference type="SAM" id="Phobius"/>
    </source>
</evidence>
<dbReference type="RefSeq" id="WP_052651636.1">
    <property type="nucleotide sequence ID" value="NZ_CCXS01000001.1"/>
</dbReference>
<name>A0A098EKC4_9BACL</name>
<protein>
    <submittedName>
        <fullName evidence="2">Uncharacterized protein</fullName>
    </submittedName>
</protein>
<keyword evidence="1" id="KW-0472">Membrane</keyword>
<keyword evidence="1" id="KW-0812">Transmembrane</keyword>
<proteinExistence type="predicted"/>
<feature type="transmembrane region" description="Helical" evidence="1">
    <location>
        <begin position="12"/>
        <end position="31"/>
    </location>
</feature>
<dbReference type="STRING" id="1499687.BN1080_01749"/>
<evidence type="ECO:0000313" key="3">
    <source>
        <dbReference type="Proteomes" id="UP000043699"/>
    </source>
</evidence>
<accession>A0A098EKC4</accession>
<reference evidence="2 3" key="1">
    <citation type="submission" date="2014-09" db="EMBL/GenBank/DDBJ databases">
        <authorList>
            <person name="Urmite Genomes Urmite Genomes"/>
        </authorList>
    </citation>
    <scope>NUCLEOTIDE SEQUENCE [LARGE SCALE GENOMIC DNA]</scope>
    <source>
        <strain evidence="2 3">ES2</strain>
    </source>
</reference>
<keyword evidence="1" id="KW-1133">Transmembrane helix</keyword>
<keyword evidence="3" id="KW-1185">Reference proteome</keyword>
<dbReference type="OrthoDB" id="2456056at2"/>
<dbReference type="AlphaFoldDB" id="A0A098EKC4"/>
<evidence type="ECO:0000313" key="2">
    <source>
        <dbReference type="EMBL" id="CEG22814.1"/>
    </source>
</evidence>
<gene>
    <name evidence="2" type="ORF">BN1080_01749</name>
</gene>
<dbReference type="Proteomes" id="UP000043699">
    <property type="component" value="Unassembled WGS sequence"/>
</dbReference>
<organism evidence="2 3">
    <name type="scientific">Planococcus massiliensis</name>
    <dbReference type="NCBI Taxonomy" id="1499687"/>
    <lineage>
        <taxon>Bacteria</taxon>
        <taxon>Bacillati</taxon>
        <taxon>Bacillota</taxon>
        <taxon>Bacilli</taxon>
        <taxon>Bacillales</taxon>
        <taxon>Caryophanaceae</taxon>
        <taxon>Planococcus</taxon>
    </lineage>
</organism>